<comment type="caution">
    <text evidence="1">The sequence shown here is derived from an EMBL/GenBank/DDBJ whole genome shotgun (WGS) entry which is preliminary data.</text>
</comment>
<evidence type="ECO:0000313" key="1">
    <source>
        <dbReference type="EMBL" id="OGY91094.1"/>
    </source>
</evidence>
<dbReference type="Gene3D" id="3.30.420.40">
    <property type="match status" value="1"/>
</dbReference>
<gene>
    <name evidence="1" type="ORF">A3B30_04230</name>
</gene>
<evidence type="ECO:0008006" key="3">
    <source>
        <dbReference type="Google" id="ProtNLM"/>
    </source>
</evidence>
<sequence length="141" mass="15734">MFDAYLIVFGMDEGKLHLGILKRRSLRRDAIDQRRISENLLTAVNALLGTSRLRAIAVQSDRLGGFASTRIILTTLNTLAWYLDIPLIALPQTGTAQRASSVSTLLKLFSSSGEFKRFIIPHYSGPANITRSKKRKRFTIG</sequence>
<proteinExistence type="predicted"/>
<name>A0A1G2BPP9_9BACT</name>
<evidence type="ECO:0000313" key="2">
    <source>
        <dbReference type="Proteomes" id="UP000178248"/>
    </source>
</evidence>
<dbReference type="EMBL" id="MHKM01000027">
    <property type="protein sequence ID" value="OGY91094.1"/>
    <property type="molecule type" value="Genomic_DNA"/>
</dbReference>
<accession>A0A1G2BPP9</accession>
<organism evidence="1 2">
    <name type="scientific">Candidatus Komeilibacteria bacterium RIFCSPLOWO2_01_FULL_52_15</name>
    <dbReference type="NCBI Taxonomy" id="1798551"/>
    <lineage>
        <taxon>Bacteria</taxon>
        <taxon>Candidatus Komeiliibacteriota</taxon>
    </lineage>
</organism>
<dbReference type="AlphaFoldDB" id="A0A1G2BPP9"/>
<protein>
    <recommendedName>
        <fullName evidence="3">Gcp-like domain-containing protein</fullName>
    </recommendedName>
</protein>
<dbReference type="Proteomes" id="UP000178248">
    <property type="component" value="Unassembled WGS sequence"/>
</dbReference>
<reference evidence="1 2" key="1">
    <citation type="journal article" date="2016" name="Nat. Commun.">
        <title>Thousands of microbial genomes shed light on interconnected biogeochemical processes in an aquifer system.</title>
        <authorList>
            <person name="Anantharaman K."/>
            <person name="Brown C.T."/>
            <person name="Hug L.A."/>
            <person name="Sharon I."/>
            <person name="Castelle C.J."/>
            <person name="Probst A.J."/>
            <person name="Thomas B.C."/>
            <person name="Singh A."/>
            <person name="Wilkins M.J."/>
            <person name="Karaoz U."/>
            <person name="Brodie E.L."/>
            <person name="Williams K.H."/>
            <person name="Hubbard S.S."/>
            <person name="Banfield J.F."/>
        </authorList>
    </citation>
    <scope>NUCLEOTIDE SEQUENCE [LARGE SCALE GENOMIC DNA]</scope>
</reference>
<dbReference type="STRING" id="1798551.A3B30_04230"/>